<comment type="similarity">
    <text evidence="2">Belongs to the synaptotagmin family.</text>
</comment>
<dbReference type="FunFam" id="2.60.40.150:FF:000005">
    <property type="entry name" value="Synaptotagmin 6"/>
    <property type="match status" value="1"/>
</dbReference>
<dbReference type="PROSITE" id="PS50004">
    <property type="entry name" value="C2"/>
    <property type="match status" value="2"/>
</dbReference>
<dbReference type="InterPro" id="IPR001565">
    <property type="entry name" value="Synaptotagmin"/>
</dbReference>
<keyword evidence="13" id="KW-1185">Reference proteome</keyword>
<dbReference type="GO" id="GO:0005544">
    <property type="term" value="F:calcium-dependent phospholipid binding"/>
    <property type="evidence" value="ECO:0007669"/>
    <property type="project" value="TreeGrafter"/>
</dbReference>
<dbReference type="PRINTS" id="PR00399">
    <property type="entry name" value="SYNAPTOTAGMN"/>
</dbReference>
<dbReference type="GO" id="GO:0070382">
    <property type="term" value="C:exocytic vesicle"/>
    <property type="evidence" value="ECO:0007669"/>
    <property type="project" value="TreeGrafter"/>
</dbReference>
<evidence type="ECO:0000256" key="1">
    <source>
        <dbReference type="ARBA" id="ARBA00004160"/>
    </source>
</evidence>
<dbReference type="PRINTS" id="PR00360">
    <property type="entry name" value="C2DOMAIN"/>
</dbReference>
<evidence type="ECO:0000256" key="4">
    <source>
        <dbReference type="ARBA" id="ARBA00022723"/>
    </source>
</evidence>
<dbReference type="PANTHER" id="PTHR10024">
    <property type="entry name" value="SYNAPTOTAGMIN"/>
    <property type="match status" value="1"/>
</dbReference>
<feature type="compositionally biased region" description="Pro residues" evidence="10">
    <location>
        <begin position="121"/>
        <end position="132"/>
    </location>
</feature>
<comment type="subcellular location">
    <subcellularLocation>
        <location evidence="1">Cytoplasmic vesicle</location>
        <location evidence="1">Secretory vesicle membrane</location>
        <topology evidence="1">Single-pass membrane protein</topology>
    </subcellularLocation>
</comment>
<keyword evidence="7 11" id="KW-1133">Transmembrane helix</keyword>
<organism evidence="13 14">
    <name type="scientific">Ictalurus punctatus</name>
    <name type="common">Channel catfish</name>
    <name type="synonym">Silurus punctatus</name>
    <dbReference type="NCBI Taxonomy" id="7998"/>
    <lineage>
        <taxon>Eukaryota</taxon>
        <taxon>Metazoa</taxon>
        <taxon>Chordata</taxon>
        <taxon>Craniata</taxon>
        <taxon>Vertebrata</taxon>
        <taxon>Euteleostomi</taxon>
        <taxon>Actinopterygii</taxon>
        <taxon>Neopterygii</taxon>
        <taxon>Teleostei</taxon>
        <taxon>Ostariophysi</taxon>
        <taxon>Siluriformes</taxon>
        <taxon>Ictaluridae</taxon>
        <taxon>Ictalurus</taxon>
    </lineage>
</organism>
<evidence type="ECO:0000256" key="5">
    <source>
        <dbReference type="ARBA" id="ARBA00022737"/>
    </source>
</evidence>
<dbReference type="GO" id="GO:0005509">
    <property type="term" value="F:calcium ion binding"/>
    <property type="evidence" value="ECO:0007669"/>
    <property type="project" value="TreeGrafter"/>
</dbReference>
<dbReference type="GO" id="GO:0001786">
    <property type="term" value="F:phosphatidylserine binding"/>
    <property type="evidence" value="ECO:0007669"/>
    <property type="project" value="TreeGrafter"/>
</dbReference>
<dbReference type="OrthoDB" id="67700at2759"/>
<keyword evidence="4" id="KW-0479">Metal-binding</keyword>
<dbReference type="CTD" id="341359"/>
<evidence type="ECO:0000256" key="3">
    <source>
        <dbReference type="ARBA" id="ARBA00022692"/>
    </source>
</evidence>
<reference evidence="13" key="1">
    <citation type="journal article" date="2016" name="Nat. Commun.">
        <title>The channel catfish genome sequence provides insights into the evolution of scale formation in teleosts.</title>
        <authorList>
            <person name="Liu Z."/>
            <person name="Liu S."/>
            <person name="Yao J."/>
            <person name="Bao L."/>
            <person name="Zhang J."/>
            <person name="Li Y."/>
            <person name="Jiang C."/>
            <person name="Sun L."/>
            <person name="Wang R."/>
            <person name="Zhang Y."/>
            <person name="Zhou T."/>
            <person name="Zeng Q."/>
            <person name="Fu Q."/>
            <person name="Gao S."/>
            <person name="Li N."/>
            <person name="Koren S."/>
            <person name="Jiang Y."/>
            <person name="Zimin A."/>
            <person name="Xu P."/>
            <person name="Phillippy A.M."/>
            <person name="Geng X."/>
            <person name="Song L."/>
            <person name="Sun F."/>
            <person name="Li C."/>
            <person name="Wang X."/>
            <person name="Chen A."/>
            <person name="Jin Y."/>
            <person name="Yuan Z."/>
            <person name="Yang Y."/>
            <person name="Tan S."/>
            <person name="Peatman E."/>
            <person name="Lu J."/>
            <person name="Qin Z."/>
            <person name="Dunham R."/>
            <person name="Li Z."/>
            <person name="Sonstegard T."/>
            <person name="Feng J."/>
            <person name="Danzmann R.G."/>
            <person name="Schroeder S."/>
            <person name="Scheffler B."/>
            <person name="Duke M.V."/>
            <person name="Ballard L."/>
            <person name="Kucuktas H."/>
            <person name="Kaltenboeck L."/>
            <person name="Liu H."/>
            <person name="Armbruster J."/>
            <person name="Xie Y."/>
            <person name="Kirby M.L."/>
            <person name="Tian Y."/>
            <person name="Flanagan M.E."/>
            <person name="Mu W."/>
            <person name="Waldbieser G.C."/>
        </authorList>
    </citation>
    <scope>NUCLEOTIDE SEQUENCE [LARGE SCALE GENOMIC DNA]</scope>
    <source>
        <strain evidence="13">SDA103</strain>
    </source>
</reference>
<dbReference type="InterPro" id="IPR035892">
    <property type="entry name" value="C2_domain_sf"/>
</dbReference>
<proteinExistence type="inferred from homology"/>
<dbReference type="RefSeq" id="XP_053544423.1">
    <property type="nucleotide sequence ID" value="XM_053688448.1"/>
</dbReference>
<keyword evidence="8 11" id="KW-0472">Membrane</keyword>
<dbReference type="CDD" id="cd08403">
    <property type="entry name" value="C2B_Synaptotagmin-3-5-6-9-10"/>
    <property type="match status" value="1"/>
</dbReference>
<keyword evidence="5" id="KW-0677">Repeat</keyword>
<dbReference type="FunFam" id="2.60.40.150:FF:000011">
    <property type="entry name" value="Synaptotagmin 6"/>
    <property type="match status" value="1"/>
</dbReference>
<dbReference type="GeneID" id="108279515"/>
<dbReference type="Gene3D" id="2.60.40.150">
    <property type="entry name" value="C2 domain"/>
    <property type="match status" value="2"/>
</dbReference>
<evidence type="ECO:0000256" key="9">
    <source>
        <dbReference type="ARBA" id="ARBA00023329"/>
    </source>
</evidence>
<evidence type="ECO:0000256" key="7">
    <source>
        <dbReference type="ARBA" id="ARBA00022989"/>
    </source>
</evidence>
<dbReference type="PANTHER" id="PTHR10024:SF46">
    <property type="entry name" value="SYNAPTOTAGMIN-10"/>
    <property type="match status" value="1"/>
</dbReference>
<dbReference type="SMART" id="SM00239">
    <property type="entry name" value="C2"/>
    <property type="match status" value="2"/>
</dbReference>
<reference evidence="14" key="2">
    <citation type="submission" date="2025-08" db="UniProtKB">
        <authorList>
            <consortium name="RefSeq"/>
        </authorList>
    </citation>
    <scope>IDENTIFICATION</scope>
    <source>
        <tissue evidence="14">Blood</tissue>
    </source>
</reference>
<dbReference type="SUPFAM" id="SSF49562">
    <property type="entry name" value="C2 domain (Calcium/lipid-binding domain, CaLB)"/>
    <property type="match status" value="2"/>
</dbReference>
<dbReference type="CDD" id="cd08385">
    <property type="entry name" value="C2A_Synaptotagmin-1-5-6-9-10"/>
    <property type="match status" value="1"/>
</dbReference>
<keyword evidence="3 11" id="KW-0812">Transmembrane</keyword>
<feature type="region of interest" description="Disordered" evidence="10">
    <location>
        <begin position="117"/>
        <end position="159"/>
    </location>
</feature>
<evidence type="ECO:0000313" key="13">
    <source>
        <dbReference type="Proteomes" id="UP000221080"/>
    </source>
</evidence>
<dbReference type="GO" id="GO:0017156">
    <property type="term" value="P:calcium-ion regulated exocytosis"/>
    <property type="evidence" value="ECO:0007669"/>
    <property type="project" value="TreeGrafter"/>
</dbReference>
<evidence type="ECO:0000256" key="6">
    <source>
        <dbReference type="ARBA" id="ARBA00022837"/>
    </source>
</evidence>
<evidence type="ECO:0000313" key="14">
    <source>
        <dbReference type="RefSeq" id="XP_053544423.1"/>
    </source>
</evidence>
<gene>
    <name evidence="14" type="primary">syt10</name>
</gene>
<dbReference type="Pfam" id="PF00168">
    <property type="entry name" value="C2"/>
    <property type="match status" value="2"/>
</dbReference>
<name>A0A9F7RUF2_ICTPU</name>
<evidence type="ECO:0000256" key="8">
    <source>
        <dbReference type="ARBA" id="ARBA00023136"/>
    </source>
</evidence>
<evidence type="ECO:0000256" key="10">
    <source>
        <dbReference type="SAM" id="MobiDB-lite"/>
    </source>
</evidence>
<sequence length="565" mass="63811">MNPRARGSSNIQWINRKDMSARTEDGVSLCQRALQIITELCLAGHVNREKCADIFPTESNIPGKRSSDISVSLLAVLVGFCGLALLVVSLFVFWKLCWPIWRSKAISSHSETVSQGVLPEAPAPAPLVPPSLPERQGLQAEKQEKKEEEEEEQRRKVPEVKVNGCRSVKSLEAAMKISQTSPDIPAEVQQTIRGRLSKKTKIQKQSTEPTSFSRHNSFRRLLRRQMNVTSVDFTMDTLPVRQSSAVSIGRIKPELYKQKSVDSEEGNKEPVETCGKLSFALKYDYEEQALVVRILKALDLPAKDFTGTSDPYVKIYLLPERKKKFQTRVHRKTLNPTFDEVFCFPVEYDQLCNRKLHFSVYDFDRFTSHDMIGEVVVDNLFELSDLSREAVVWKDILASTTESVDLGEIMYSLCYLPTAGRMTLTVIKCRNLKAMDITGSSDPYVKVSLICDGRRLKKRKTTTKKSTLNPVYNEAIIFDIPPENVEQVSLSIVVMDYDRVGHNEVIGVCRTGPDAEGLGRDHWNEMLAYPRKPITHWHALCEWPGRGSSFESQASCPSPKPPQTP</sequence>
<evidence type="ECO:0000256" key="2">
    <source>
        <dbReference type="ARBA" id="ARBA00006996"/>
    </source>
</evidence>
<protein>
    <submittedName>
        <fullName evidence="14">Synaptotagmin-10 isoform X1</fullName>
    </submittedName>
</protein>
<keyword evidence="6" id="KW-0106">Calcium</keyword>
<dbReference type="InterPro" id="IPR000008">
    <property type="entry name" value="C2_dom"/>
</dbReference>
<feature type="domain" description="C2" evidence="12">
    <location>
        <begin position="405"/>
        <end position="538"/>
    </location>
</feature>
<evidence type="ECO:0000256" key="11">
    <source>
        <dbReference type="SAM" id="Phobius"/>
    </source>
</evidence>
<dbReference type="Proteomes" id="UP000221080">
    <property type="component" value="Chromosome 19"/>
</dbReference>
<keyword evidence="9" id="KW-0968">Cytoplasmic vesicle</keyword>
<evidence type="ECO:0000259" key="12">
    <source>
        <dbReference type="PROSITE" id="PS50004"/>
    </source>
</evidence>
<dbReference type="GO" id="GO:0030276">
    <property type="term" value="F:clathrin binding"/>
    <property type="evidence" value="ECO:0007669"/>
    <property type="project" value="TreeGrafter"/>
</dbReference>
<dbReference type="AlphaFoldDB" id="A0A9F7RUF2"/>
<feature type="compositionally biased region" description="Basic and acidic residues" evidence="10">
    <location>
        <begin position="141"/>
        <end position="159"/>
    </location>
</feature>
<feature type="transmembrane region" description="Helical" evidence="11">
    <location>
        <begin position="71"/>
        <end position="94"/>
    </location>
</feature>
<accession>A0A9F7RUF2</accession>
<feature type="domain" description="C2" evidence="12">
    <location>
        <begin position="273"/>
        <end position="394"/>
    </location>
</feature>
<dbReference type="GO" id="GO:0005886">
    <property type="term" value="C:plasma membrane"/>
    <property type="evidence" value="ECO:0007669"/>
    <property type="project" value="TreeGrafter"/>
</dbReference>
<dbReference type="GO" id="GO:0000149">
    <property type="term" value="F:SNARE binding"/>
    <property type="evidence" value="ECO:0007669"/>
    <property type="project" value="TreeGrafter"/>
</dbReference>
<dbReference type="GO" id="GO:0030658">
    <property type="term" value="C:transport vesicle membrane"/>
    <property type="evidence" value="ECO:0007669"/>
    <property type="project" value="UniProtKB-SubCell"/>
</dbReference>